<evidence type="ECO:0000313" key="5">
    <source>
        <dbReference type="Proteomes" id="UP001270362"/>
    </source>
</evidence>
<dbReference type="CDD" id="cd00067">
    <property type="entry name" value="GAL4"/>
    <property type="match status" value="1"/>
</dbReference>
<dbReference type="SMART" id="SM00066">
    <property type="entry name" value="GAL4"/>
    <property type="match status" value="1"/>
</dbReference>
<feature type="domain" description="Zn(2)-C6 fungal-type" evidence="3">
    <location>
        <begin position="33"/>
        <end position="63"/>
    </location>
</feature>
<evidence type="ECO:0000259" key="3">
    <source>
        <dbReference type="PROSITE" id="PS50048"/>
    </source>
</evidence>
<evidence type="ECO:0000256" key="2">
    <source>
        <dbReference type="SAM" id="MobiDB-lite"/>
    </source>
</evidence>
<reference evidence="4" key="2">
    <citation type="submission" date="2023-06" db="EMBL/GenBank/DDBJ databases">
        <authorList>
            <consortium name="Lawrence Berkeley National Laboratory"/>
            <person name="Haridas S."/>
            <person name="Hensen N."/>
            <person name="Bonometti L."/>
            <person name="Westerberg I."/>
            <person name="Brannstrom I.O."/>
            <person name="Guillou S."/>
            <person name="Cros-Aarteil S."/>
            <person name="Calhoun S."/>
            <person name="Kuo A."/>
            <person name="Mondo S."/>
            <person name="Pangilinan J."/>
            <person name="Riley R."/>
            <person name="Labutti K."/>
            <person name="Andreopoulos B."/>
            <person name="Lipzen A."/>
            <person name="Chen C."/>
            <person name="Yanf M."/>
            <person name="Daum C."/>
            <person name="Ng V."/>
            <person name="Clum A."/>
            <person name="Steindorff A."/>
            <person name="Ohm R."/>
            <person name="Martin F."/>
            <person name="Silar P."/>
            <person name="Natvig D."/>
            <person name="Lalanne C."/>
            <person name="Gautier V."/>
            <person name="Ament-Velasquez S.L."/>
            <person name="Kruys A."/>
            <person name="Hutchinson M.I."/>
            <person name="Powell A.J."/>
            <person name="Barry K."/>
            <person name="Miller A.N."/>
            <person name="Grigoriev I.V."/>
            <person name="Debuchy R."/>
            <person name="Gladieux P."/>
            <person name="Thoren M.H."/>
            <person name="Johannesson H."/>
        </authorList>
    </citation>
    <scope>NUCLEOTIDE SEQUENCE</scope>
    <source>
        <strain evidence="4">CBS 314.62</strain>
    </source>
</reference>
<keyword evidence="1" id="KW-0539">Nucleus</keyword>
<accession>A0AAE0WYU8</accession>
<name>A0AAE0WYU8_9PEZI</name>
<protein>
    <recommendedName>
        <fullName evidence="3">Zn(2)-C6 fungal-type domain-containing protein</fullName>
    </recommendedName>
</protein>
<dbReference type="Proteomes" id="UP001270362">
    <property type="component" value="Unassembled WGS sequence"/>
</dbReference>
<feature type="compositionally biased region" description="Low complexity" evidence="2">
    <location>
        <begin position="306"/>
        <end position="315"/>
    </location>
</feature>
<dbReference type="GO" id="GO:0008270">
    <property type="term" value="F:zinc ion binding"/>
    <property type="evidence" value="ECO:0007669"/>
    <property type="project" value="InterPro"/>
</dbReference>
<comment type="caution">
    <text evidence="4">The sequence shown here is derived from an EMBL/GenBank/DDBJ whole genome shotgun (WGS) entry which is preliminary data.</text>
</comment>
<dbReference type="PROSITE" id="PS00463">
    <property type="entry name" value="ZN2_CY6_FUNGAL_1"/>
    <property type="match status" value="1"/>
</dbReference>
<dbReference type="PROSITE" id="PS50048">
    <property type="entry name" value="ZN2_CY6_FUNGAL_2"/>
    <property type="match status" value="1"/>
</dbReference>
<feature type="compositionally biased region" description="Low complexity" evidence="2">
    <location>
        <begin position="232"/>
        <end position="261"/>
    </location>
</feature>
<gene>
    <name evidence="4" type="ORF">B0T22DRAFT_540488</name>
</gene>
<evidence type="ECO:0000256" key="1">
    <source>
        <dbReference type="ARBA" id="ARBA00023242"/>
    </source>
</evidence>
<dbReference type="Gene3D" id="4.10.240.10">
    <property type="entry name" value="Zn(2)-C6 fungal-type DNA-binding domain"/>
    <property type="match status" value="1"/>
</dbReference>
<feature type="region of interest" description="Disordered" evidence="2">
    <location>
        <begin position="157"/>
        <end position="182"/>
    </location>
</feature>
<organism evidence="4 5">
    <name type="scientific">Podospora appendiculata</name>
    <dbReference type="NCBI Taxonomy" id="314037"/>
    <lineage>
        <taxon>Eukaryota</taxon>
        <taxon>Fungi</taxon>
        <taxon>Dikarya</taxon>
        <taxon>Ascomycota</taxon>
        <taxon>Pezizomycotina</taxon>
        <taxon>Sordariomycetes</taxon>
        <taxon>Sordariomycetidae</taxon>
        <taxon>Sordariales</taxon>
        <taxon>Podosporaceae</taxon>
        <taxon>Podospora</taxon>
    </lineage>
</organism>
<keyword evidence="5" id="KW-1185">Reference proteome</keyword>
<feature type="compositionally biased region" description="Low complexity" evidence="2">
    <location>
        <begin position="270"/>
        <end position="280"/>
    </location>
</feature>
<evidence type="ECO:0000313" key="4">
    <source>
        <dbReference type="EMBL" id="KAK3680873.1"/>
    </source>
</evidence>
<feature type="region of interest" description="Disordered" evidence="2">
    <location>
        <begin position="67"/>
        <end position="143"/>
    </location>
</feature>
<dbReference type="EMBL" id="JAULSO010000009">
    <property type="protein sequence ID" value="KAK3680873.1"/>
    <property type="molecule type" value="Genomic_DNA"/>
</dbReference>
<sequence length="558" mass="59834">MLGTWRLDTKNEGSVFMRQAIDPVTARPVVQQACNSCRAKKLRCTGEKTGCSRCKTLVRECVYAQPAGKGSGRHKRTKVEGKERKTVHAAAKRASRSPPATTKPETPPLPVAVTAADTGVEKPQATPARNNSHGGAPPDAMSNLGFTMELELNSSRMTPSHAHAAGPFDMSGGPSSPCSIEQWLVGSPPPPMDMASTDMDMYLHWPSSLVDPAAFSTMPSCLSPTINTMPNPLLSPLSTPTTTNGNNNNLHSSSPNILPSLTDDTSTAHSTNSSGNTPPTSHEPPTANSLSTPAMGGYPPPPPPHNNNNNNNNNNTFHELEHTLSFSPTDHGCCQCLQQVVFLIDELEALQTTTTPNMNTPSPPRHGTQLDAGLASHKEALRYGEAMLLCAHCTARPESMTILTFLTDRLAGLCERIVEGYLDLLLPPASHHQPHENKYQVHHQQGTRSLNHHHRHATTDTGMLHSQGQGVRWGVYFGDYEVDSPGEWELLVRNLIVLQLRALAGLLGRVKEVAGMMRVPHCDMLWRKAAGTDKRVGALLGRLDAAGGGGSGGGGGDT</sequence>
<feature type="region of interest" description="Disordered" evidence="2">
    <location>
        <begin position="232"/>
        <end position="316"/>
    </location>
</feature>
<reference evidence="4" key="1">
    <citation type="journal article" date="2023" name="Mol. Phylogenet. Evol.">
        <title>Genome-scale phylogeny and comparative genomics of the fungal order Sordariales.</title>
        <authorList>
            <person name="Hensen N."/>
            <person name="Bonometti L."/>
            <person name="Westerberg I."/>
            <person name="Brannstrom I.O."/>
            <person name="Guillou S."/>
            <person name="Cros-Aarteil S."/>
            <person name="Calhoun S."/>
            <person name="Haridas S."/>
            <person name="Kuo A."/>
            <person name="Mondo S."/>
            <person name="Pangilinan J."/>
            <person name="Riley R."/>
            <person name="LaButti K."/>
            <person name="Andreopoulos B."/>
            <person name="Lipzen A."/>
            <person name="Chen C."/>
            <person name="Yan M."/>
            <person name="Daum C."/>
            <person name="Ng V."/>
            <person name="Clum A."/>
            <person name="Steindorff A."/>
            <person name="Ohm R.A."/>
            <person name="Martin F."/>
            <person name="Silar P."/>
            <person name="Natvig D.O."/>
            <person name="Lalanne C."/>
            <person name="Gautier V."/>
            <person name="Ament-Velasquez S.L."/>
            <person name="Kruys A."/>
            <person name="Hutchinson M.I."/>
            <person name="Powell A.J."/>
            <person name="Barry K."/>
            <person name="Miller A.N."/>
            <person name="Grigoriev I.V."/>
            <person name="Debuchy R."/>
            <person name="Gladieux P."/>
            <person name="Hiltunen Thoren M."/>
            <person name="Johannesson H."/>
        </authorList>
    </citation>
    <scope>NUCLEOTIDE SEQUENCE</scope>
    <source>
        <strain evidence="4">CBS 314.62</strain>
    </source>
</reference>
<dbReference type="AlphaFoldDB" id="A0AAE0WYU8"/>
<dbReference type="Pfam" id="PF00172">
    <property type="entry name" value="Zn_clus"/>
    <property type="match status" value="1"/>
</dbReference>
<dbReference type="InterPro" id="IPR036864">
    <property type="entry name" value="Zn2-C6_fun-type_DNA-bd_sf"/>
</dbReference>
<dbReference type="GO" id="GO:0000981">
    <property type="term" value="F:DNA-binding transcription factor activity, RNA polymerase II-specific"/>
    <property type="evidence" value="ECO:0007669"/>
    <property type="project" value="InterPro"/>
</dbReference>
<dbReference type="InterPro" id="IPR001138">
    <property type="entry name" value="Zn2Cys6_DnaBD"/>
</dbReference>
<dbReference type="SUPFAM" id="SSF57701">
    <property type="entry name" value="Zn2/Cys6 DNA-binding domain"/>
    <property type="match status" value="1"/>
</dbReference>
<proteinExistence type="predicted"/>